<proteinExistence type="inferred from homology"/>
<gene>
    <name evidence="3" type="ORF">Q9L42_014035</name>
</gene>
<dbReference type="RefSeq" id="WP_305907774.1">
    <property type="nucleotide sequence ID" value="NZ_CP157743.1"/>
</dbReference>
<dbReference type="InterPro" id="IPR002347">
    <property type="entry name" value="SDR_fam"/>
</dbReference>
<dbReference type="Proteomes" id="UP001225378">
    <property type="component" value="Chromosome"/>
</dbReference>
<dbReference type="PRINTS" id="PR00081">
    <property type="entry name" value="GDHRDH"/>
</dbReference>
<evidence type="ECO:0000313" key="4">
    <source>
        <dbReference type="Proteomes" id="UP001225378"/>
    </source>
</evidence>
<dbReference type="GO" id="GO:0050664">
    <property type="term" value="F:oxidoreductase activity, acting on NAD(P)H, oxygen as acceptor"/>
    <property type="evidence" value="ECO:0007669"/>
    <property type="project" value="TreeGrafter"/>
</dbReference>
<dbReference type="EMBL" id="CP157743">
    <property type="protein sequence ID" value="XBS19474.1"/>
    <property type="molecule type" value="Genomic_DNA"/>
</dbReference>
<evidence type="ECO:0000313" key="3">
    <source>
        <dbReference type="EMBL" id="XBS19474.1"/>
    </source>
</evidence>
<comment type="similarity">
    <text evidence="1">Belongs to the short-chain dehydrogenases/reductases (SDR) family.</text>
</comment>
<keyword evidence="4" id="KW-1185">Reference proteome</keyword>
<dbReference type="AlphaFoldDB" id="A0AAU7NR43"/>
<reference evidence="3 4" key="1">
    <citation type="journal article" date="2024" name="Microbiology">
        <title>Methylomarinum rosea sp. nov., a novel halophilic methanotrophic bacterium from the hypersaline Lake Elton.</title>
        <authorList>
            <person name="Suleimanov R.Z."/>
            <person name="Oshkin I.Y."/>
            <person name="Danilova O.V."/>
            <person name="Suzina N.E."/>
            <person name="Dedysh S.N."/>
        </authorList>
    </citation>
    <scope>NUCLEOTIDE SEQUENCE [LARGE SCALE GENOMIC DNA]</scope>
    <source>
        <strain evidence="3 4">Ch1-1</strain>
    </source>
</reference>
<name>A0AAU7NR43_9GAMM</name>
<dbReference type="PANTHER" id="PTHR43008:SF8">
    <property type="entry name" value="BENZIL REDUCTASE ((S)-BENZOIN FORMING) IRC24"/>
    <property type="match status" value="1"/>
</dbReference>
<dbReference type="Pfam" id="PF00106">
    <property type="entry name" value="adh_short"/>
    <property type="match status" value="1"/>
</dbReference>
<evidence type="ECO:0000256" key="1">
    <source>
        <dbReference type="ARBA" id="ARBA00006484"/>
    </source>
</evidence>
<dbReference type="Gene3D" id="3.40.50.720">
    <property type="entry name" value="NAD(P)-binding Rossmann-like Domain"/>
    <property type="match status" value="1"/>
</dbReference>
<accession>A0AAU7NR43</accession>
<evidence type="ECO:0000256" key="2">
    <source>
        <dbReference type="ARBA" id="ARBA00023002"/>
    </source>
</evidence>
<sequence length="257" mass="27973">MQKNAFITGNSTGLGKGLSEVLLSRGYSVYGCSRRGCGLQGSIKDGVIDLTDFDSVPSALEQLLQDVSALQLVVLNAGMLGRLQDIREASLDELKQLMDINVWANKVVLDWLLASGIRVEQILLISSGAAVLGNKGWAGYALSKAALNMLAKLYAHEFPETHISAVAPGLIDSTMIDYLCHDADSEKFPALKRIHKAREENKILSPVAAAERILEALSRLKDLESGSFIDLRQILAPEEYHELMRARTAVENNSSGH</sequence>
<dbReference type="PANTHER" id="PTHR43008">
    <property type="entry name" value="BENZIL REDUCTASE"/>
    <property type="match status" value="1"/>
</dbReference>
<organism evidence="3 4">
    <name type="scientific">Methylomarinum roseum</name>
    <dbReference type="NCBI Taxonomy" id="3067653"/>
    <lineage>
        <taxon>Bacteria</taxon>
        <taxon>Pseudomonadati</taxon>
        <taxon>Pseudomonadota</taxon>
        <taxon>Gammaproteobacteria</taxon>
        <taxon>Methylococcales</taxon>
        <taxon>Methylococcaceae</taxon>
        <taxon>Methylomarinum</taxon>
    </lineage>
</organism>
<keyword evidence="2" id="KW-0560">Oxidoreductase</keyword>
<protein>
    <submittedName>
        <fullName evidence="3">SDR family NAD(P)-dependent oxidoreductase</fullName>
    </submittedName>
</protein>
<dbReference type="SUPFAM" id="SSF51735">
    <property type="entry name" value="NAD(P)-binding Rossmann-fold domains"/>
    <property type="match status" value="1"/>
</dbReference>
<dbReference type="InterPro" id="IPR036291">
    <property type="entry name" value="NAD(P)-bd_dom_sf"/>
</dbReference>
<dbReference type="KEGG" id="mech:Q9L42_014035"/>